<protein>
    <submittedName>
        <fullName evidence="1">Uncharacterized protein</fullName>
    </submittedName>
</protein>
<dbReference type="EMBL" id="LBFC01000022">
    <property type="protein sequence ID" value="ONN26808.1"/>
    <property type="molecule type" value="Genomic_DNA"/>
</dbReference>
<keyword evidence="2" id="KW-1185">Reference proteome</keyword>
<gene>
    <name evidence="1" type="ORF">XJ44_08060</name>
</gene>
<evidence type="ECO:0000313" key="1">
    <source>
        <dbReference type="EMBL" id="ONN26808.1"/>
    </source>
</evidence>
<evidence type="ECO:0000313" key="2">
    <source>
        <dbReference type="Proteomes" id="UP000242616"/>
    </source>
</evidence>
<organism evidence="1 2">
    <name type="scientific">Thermosipho affectus</name>
    <dbReference type="NCBI Taxonomy" id="660294"/>
    <lineage>
        <taxon>Bacteria</taxon>
        <taxon>Thermotogati</taxon>
        <taxon>Thermotogota</taxon>
        <taxon>Thermotogae</taxon>
        <taxon>Thermotogales</taxon>
        <taxon>Fervidobacteriaceae</taxon>
        <taxon>Thermosipho</taxon>
    </lineage>
</organism>
<dbReference type="Proteomes" id="UP000242616">
    <property type="component" value="Unassembled WGS sequence"/>
</dbReference>
<sequence length="392" mass="43836">MRKFLITLLIFTFTLFVFSNIPLSIGTIEKNNEKYFVYELTPEFSFGTLTLGIGFTAYATDVVYGELYYGIPSSTPSTNIINAFVLNTLGIKTDNFGFRYGLVKPTTLALGFNMRKYINRNTRAFDLKFNLSNFGLYTHIPYEITKFVPFEVLQSDSVFFGDFVYKAGFVELQVYGITDTEATDTFVIDNSTPVKYAGGVAIYVPLVNVVKLGVEFALQSDESFSSIGNGVFVGVYGDFGVLEPVGGVYYFRNGYVPFLFDRNYNYLKSNQSLNGLENVDDKSGYLVGMSVDLMPYGNGEFYVYGALDGVTPVAEGNVRIILPEIASFPGLFIDGYYYDSTPFENGFLDENTEVYLKISYPILGESFVAGIVYSWEENQWAKSLFIGGLTTF</sequence>
<proteinExistence type="predicted"/>
<name>A0ABX3IG58_9BACT</name>
<reference evidence="1 2" key="1">
    <citation type="submission" date="2015-06" db="EMBL/GenBank/DDBJ databases">
        <title>Genome sequencing of Thermotogales isolates from hydrothermal vents.</title>
        <authorList>
            <person name="Haverkamp T.H."/>
            <person name="Kublanov I.V."/>
            <person name="Nesbo C.L."/>
        </authorList>
    </citation>
    <scope>NUCLEOTIDE SEQUENCE [LARGE SCALE GENOMIC DNA]</scope>
    <source>
        <strain evidence="2">ik275mar</strain>
    </source>
</reference>
<dbReference type="RefSeq" id="WP_077198663.1">
    <property type="nucleotide sequence ID" value="NZ_LBFC01000022.1"/>
</dbReference>
<comment type="caution">
    <text evidence="1">The sequence shown here is derived from an EMBL/GenBank/DDBJ whole genome shotgun (WGS) entry which is preliminary data.</text>
</comment>
<accession>A0ABX3IG58</accession>